<dbReference type="InterPro" id="IPR023214">
    <property type="entry name" value="HAD_sf"/>
</dbReference>
<protein>
    <submittedName>
        <fullName evidence="1">Hexitol phosphatase HxpB</fullName>
        <ecNumber evidence="1">3.1.3.22</ecNumber>
        <ecNumber evidence="1">3.1.3.50</ecNumber>
        <ecNumber evidence="1">3.1.3.68</ecNumber>
    </submittedName>
</protein>
<dbReference type="GO" id="GO:0003850">
    <property type="term" value="F:2-deoxyglucose-6-phosphatase activity"/>
    <property type="evidence" value="ECO:0007669"/>
    <property type="project" value="UniProtKB-EC"/>
</dbReference>
<dbReference type="SUPFAM" id="SSF56784">
    <property type="entry name" value="HAD-like"/>
    <property type="match status" value="1"/>
</dbReference>
<dbReference type="PANTHER" id="PTHR18901">
    <property type="entry name" value="2-DEOXYGLUCOSE-6-PHOSPHATE PHOSPHATASE 2"/>
    <property type="match status" value="1"/>
</dbReference>
<dbReference type="EMBL" id="JAOTPL010000017">
    <property type="protein sequence ID" value="MCU7695034.1"/>
    <property type="molecule type" value="Genomic_DNA"/>
</dbReference>
<dbReference type="PRINTS" id="PR00413">
    <property type="entry name" value="HADHALOGNASE"/>
</dbReference>
<dbReference type="AlphaFoldDB" id="A0AAE3INB5"/>
<dbReference type="EC" id="3.1.3.50" evidence="1"/>
<dbReference type="Pfam" id="PF00702">
    <property type="entry name" value="Hydrolase"/>
    <property type="match status" value="1"/>
</dbReference>
<dbReference type="PANTHER" id="PTHR18901:SF38">
    <property type="entry name" value="PSEUDOURIDINE-5'-PHOSPHATASE"/>
    <property type="match status" value="1"/>
</dbReference>
<organism evidence="1 2">
    <name type="scientific">Haoranjiania flava</name>
    <dbReference type="NCBI Taxonomy" id="1856322"/>
    <lineage>
        <taxon>Bacteria</taxon>
        <taxon>Pseudomonadati</taxon>
        <taxon>Bacteroidota</taxon>
        <taxon>Chitinophagia</taxon>
        <taxon>Chitinophagales</taxon>
        <taxon>Chitinophagaceae</taxon>
        <taxon>Haoranjiania</taxon>
    </lineage>
</organism>
<dbReference type="GO" id="GO:0050286">
    <property type="term" value="F:sorbitol-6-phosphatase activity"/>
    <property type="evidence" value="ECO:0007669"/>
    <property type="project" value="UniProtKB-EC"/>
</dbReference>
<dbReference type="Gene3D" id="1.10.150.240">
    <property type="entry name" value="Putative phosphatase, domain 2"/>
    <property type="match status" value="1"/>
</dbReference>
<dbReference type="RefSeq" id="WP_263038520.1">
    <property type="nucleotide sequence ID" value="NZ_JAOTPL010000017.1"/>
</dbReference>
<evidence type="ECO:0000313" key="1">
    <source>
        <dbReference type="EMBL" id="MCU7695034.1"/>
    </source>
</evidence>
<dbReference type="SFLD" id="SFLDG01135">
    <property type="entry name" value="C1.5.6:_HAD__Beta-PGM__Phospha"/>
    <property type="match status" value="1"/>
</dbReference>
<evidence type="ECO:0000313" key="2">
    <source>
        <dbReference type="Proteomes" id="UP001209317"/>
    </source>
</evidence>
<dbReference type="Proteomes" id="UP001209317">
    <property type="component" value="Unassembled WGS sequence"/>
</dbReference>
<gene>
    <name evidence="1" type="primary">hxpB</name>
    <name evidence="1" type="ORF">OD355_10940</name>
</gene>
<dbReference type="EC" id="3.1.3.22" evidence="1"/>
<dbReference type="InterPro" id="IPR023198">
    <property type="entry name" value="PGP-like_dom2"/>
</dbReference>
<proteinExistence type="predicted"/>
<dbReference type="InterPro" id="IPR036412">
    <property type="entry name" value="HAD-like_sf"/>
</dbReference>
<dbReference type="Gene3D" id="3.40.50.1000">
    <property type="entry name" value="HAD superfamily/HAD-like"/>
    <property type="match status" value="1"/>
</dbReference>
<dbReference type="NCBIfam" id="TIGR01509">
    <property type="entry name" value="HAD-SF-IA-v3"/>
    <property type="match status" value="1"/>
</dbReference>
<dbReference type="SFLD" id="SFLDG01129">
    <property type="entry name" value="C1.5:_HAD__Beta-PGM__Phosphata"/>
    <property type="match status" value="1"/>
</dbReference>
<name>A0AAE3INB5_9BACT</name>
<dbReference type="EC" id="3.1.3.68" evidence="1"/>
<dbReference type="CDD" id="cd07505">
    <property type="entry name" value="HAD_BPGM-like"/>
    <property type="match status" value="1"/>
</dbReference>
<reference evidence="1" key="1">
    <citation type="submission" date="2022-10" db="EMBL/GenBank/DDBJ databases">
        <authorList>
            <person name="Kim H.S."/>
            <person name="Kim J.-S."/>
            <person name="Suh M.K."/>
            <person name="Eom M.K."/>
            <person name="Lee J.-S."/>
        </authorList>
    </citation>
    <scope>NUCLEOTIDE SEQUENCE</scope>
    <source>
        <strain evidence="1">LIP-5</strain>
    </source>
</reference>
<dbReference type="NCBIfam" id="NF008087">
    <property type="entry name" value="PRK10826.1"/>
    <property type="match status" value="1"/>
</dbReference>
<dbReference type="InterPro" id="IPR006439">
    <property type="entry name" value="HAD-SF_hydro_IA"/>
</dbReference>
<dbReference type="GO" id="GO:0050084">
    <property type="term" value="F:mannitol-1-phosphatase activity"/>
    <property type="evidence" value="ECO:0007669"/>
    <property type="project" value="UniProtKB-EC"/>
</dbReference>
<keyword evidence="2" id="KW-1185">Reference proteome</keyword>
<sequence length="218" mass="24612">MAQITTVIFDMDGLLIDSEPLWKEAADEVFDELDILLTKEQYLHTTGMRTYEFLEYWLREHEQPLDDIGFLHNKIVEIVIAKINQRGEPMKGALALIRSFKAAGFKIGIASSSPINMIEAVVQKMGIGDMVDVLSSAEDLDYGKPHPQVFMECAKALGVRADSCIVFEDSFHGMIAAKAARMYCVVVPAPELFHEKRWFAADQKLYSLEDFDMHSFNG</sequence>
<keyword evidence="1" id="KW-0378">Hydrolase</keyword>
<comment type="caution">
    <text evidence="1">The sequence shown here is derived from an EMBL/GenBank/DDBJ whole genome shotgun (WGS) entry which is preliminary data.</text>
</comment>
<accession>A0AAE3INB5</accession>
<dbReference type="SFLD" id="SFLDS00003">
    <property type="entry name" value="Haloacid_Dehalogenase"/>
    <property type="match status" value="1"/>
</dbReference>